<organism evidence="1 2">
    <name type="scientific">Parasponia andersonii</name>
    <name type="common">Sponia andersonii</name>
    <dbReference type="NCBI Taxonomy" id="3476"/>
    <lineage>
        <taxon>Eukaryota</taxon>
        <taxon>Viridiplantae</taxon>
        <taxon>Streptophyta</taxon>
        <taxon>Embryophyta</taxon>
        <taxon>Tracheophyta</taxon>
        <taxon>Spermatophyta</taxon>
        <taxon>Magnoliopsida</taxon>
        <taxon>eudicotyledons</taxon>
        <taxon>Gunneridae</taxon>
        <taxon>Pentapetalae</taxon>
        <taxon>rosids</taxon>
        <taxon>fabids</taxon>
        <taxon>Rosales</taxon>
        <taxon>Cannabaceae</taxon>
        <taxon>Parasponia</taxon>
    </lineage>
</organism>
<evidence type="ECO:0000313" key="1">
    <source>
        <dbReference type="EMBL" id="PON52744.1"/>
    </source>
</evidence>
<evidence type="ECO:0000313" key="2">
    <source>
        <dbReference type="Proteomes" id="UP000237105"/>
    </source>
</evidence>
<dbReference type="EMBL" id="JXTB01000215">
    <property type="protein sequence ID" value="PON52744.1"/>
    <property type="molecule type" value="Genomic_DNA"/>
</dbReference>
<sequence>EVAVFWHAIEQGSEYEIKDDTFGFGTLYCTRLMHRVTGESRLTTYRFCLPQETKMAVEASSLYIFREYKRMIS</sequence>
<keyword evidence="2" id="KW-1185">Reference proteome</keyword>
<gene>
    <name evidence="1" type="ORF">PanWU01x14_207050</name>
</gene>
<protein>
    <submittedName>
        <fullName evidence="1">Uncharacterized protein</fullName>
    </submittedName>
</protein>
<name>A0A2P5BVD1_PARAD</name>
<feature type="non-terminal residue" evidence="1">
    <location>
        <position position="1"/>
    </location>
</feature>
<dbReference type="Proteomes" id="UP000237105">
    <property type="component" value="Unassembled WGS sequence"/>
</dbReference>
<dbReference type="AlphaFoldDB" id="A0A2P5BVD1"/>
<accession>A0A2P5BVD1</accession>
<proteinExistence type="predicted"/>
<reference evidence="2" key="1">
    <citation type="submission" date="2016-06" db="EMBL/GenBank/DDBJ databases">
        <title>Parallel loss of symbiosis genes in relatives of nitrogen-fixing non-legume Parasponia.</title>
        <authorList>
            <person name="Van Velzen R."/>
            <person name="Holmer R."/>
            <person name="Bu F."/>
            <person name="Rutten L."/>
            <person name="Van Zeijl A."/>
            <person name="Liu W."/>
            <person name="Santuari L."/>
            <person name="Cao Q."/>
            <person name="Sharma T."/>
            <person name="Shen D."/>
            <person name="Roswanjaya Y."/>
            <person name="Wardhani T."/>
            <person name="Kalhor M.S."/>
            <person name="Jansen J."/>
            <person name="Van den Hoogen J."/>
            <person name="Gungor B."/>
            <person name="Hartog M."/>
            <person name="Hontelez J."/>
            <person name="Verver J."/>
            <person name="Yang W.-C."/>
            <person name="Schijlen E."/>
            <person name="Repin R."/>
            <person name="Schilthuizen M."/>
            <person name="Schranz E."/>
            <person name="Heidstra R."/>
            <person name="Miyata K."/>
            <person name="Fedorova E."/>
            <person name="Kohlen W."/>
            <person name="Bisseling T."/>
            <person name="Smit S."/>
            <person name="Geurts R."/>
        </authorList>
    </citation>
    <scope>NUCLEOTIDE SEQUENCE [LARGE SCALE GENOMIC DNA]</scope>
    <source>
        <strain evidence="2">cv. WU1-14</strain>
    </source>
</reference>
<comment type="caution">
    <text evidence="1">The sequence shown here is derived from an EMBL/GenBank/DDBJ whole genome shotgun (WGS) entry which is preliminary data.</text>
</comment>